<keyword evidence="2" id="KW-0645">Protease</keyword>
<dbReference type="InterPro" id="IPR005320">
    <property type="entry name" value="Peptidase_S51"/>
</dbReference>
<evidence type="ECO:0000256" key="5">
    <source>
        <dbReference type="SAM" id="SignalP"/>
    </source>
</evidence>
<evidence type="ECO:0008006" key="8">
    <source>
        <dbReference type="Google" id="ProtNLM"/>
    </source>
</evidence>
<dbReference type="Gene3D" id="3.40.50.880">
    <property type="match status" value="1"/>
</dbReference>
<dbReference type="Proteomes" id="UP001165074">
    <property type="component" value="Unassembled WGS sequence"/>
</dbReference>
<dbReference type="RefSeq" id="WP_285575579.1">
    <property type="nucleotide sequence ID" value="NZ_BSTK01000007.1"/>
</dbReference>
<dbReference type="PANTHER" id="PTHR36175">
    <property type="entry name" value="CYANOPHYCINASE"/>
    <property type="match status" value="1"/>
</dbReference>
<sequence>MKRLLMLSAATVLAATMTTTSPASGTTAAPRPSVAPHGTLIMVGGALSDDNAEIYRRIVQDAGGAHARIGVITAASLPPSQDPQAGRLGAANSVTNGRFYVDILKRYGAGSVQWIPVDLDHPKAGDSREVAAQAASMTGFVFGGGDQYRLVTTLLHGAAHTDTRLMATIRARYAQGALVAGSSAGAQIQSGPDMVTGGASYQGLRDGSRVGYFEDDRVLADLPAGGFGLFTDGLIDTHFSANGRLGRAVRLAADTGHRRVFGLDPDTALEVRPAGGGGRTLRVLGRHGVSVVDLRAATVGSREGRWSVGGVRWSYLTDGAVYDPAAWTVRMPSGAVPLATADRAAASPVEDVFDATVADHERFSLPRAAVDLAGAARSVTVVGHSYETTPVYAVVLRKAGGFAAYRVGAAVAFVGLTVEMYALPASAVAAR</sequence>
<dbReference type="GO" id="GO:0006508">
    <property type="term" value="P:proteolysis"/>
    <property type="evidence" value="ECO:0007669"/>
    <property type="project" value="UniProtKB-KW"/>
</dbReference>
<keyword evidence="7" id="KW-1185">Reference proteome</keyword>
<dbReference type="AlphaFoldDB" id="A0A9W6S496"/>
<keyword evidence="5" id="KW-0732">Signal</keyword>
<gene>
    <name evidence="6" type="ORF">Airi02_048700</name>
</gene>
<dbReference type="InterPro" id="IPR029062">
    <property type="entry name" value="Class_I_gatase-like"/>
</dbReference>
<dbReference type="GO" id="GO:0008236">
    <property type="term" value="F:serine-type peptidase activity"/>
    <property type="evidence" value="ECO:0007669"/>
    <property type="project" value="UniProtKB-KW"/>
</dbReference>
<dbReference type="Pfam" id="PF03575">
    <property type="entry name" value="Peptidase_S51"/>
    <property type="match status" value="1"/>
</dbReference>
<comment type="similarity">
    <text evidence="1">Belongs to the peptidase S51 family.</text>
</comment>
<keyword evidence="4" id="KW-0720">Serine protease</keyword>
<evidence type="ECO:0000313" key="7">
    <source>
        <dbReference type="Proteomes" id="UP001165074"/>
    </source>
</evidence>
<accession>A0A9W6S496</accession>
<dbReference type="SUPFAM" id="SSF52317">
    <property type="entry name" value="Class I glutamine amidotransferase-like"/>
    <property type="match status" value="1"/>
</dbReference>
<dbReference type="PANTHER" id="PTHR36175:SF1">
    <property type="entry name" value="CYANOPHYCINASE"/>
    <property type="match status" value="1"/>
</dbReference>
<feature type="chain" id="PRO_5040914689" description="Cyanophycinase" evidence="5">
    <location>
        <begin position="24"/>
        <end position="431"/>
    </location>
</feature>
<evidence type="ECO:0000256" key="1">
    <source>
        <dbReference type="ARBA" id="ARBA00006534"/>
    </source>
</evidence>
<evidence type="ECO:0000256" key="2">
    <source>
        <dbReference type="ARBA" id="ARBA00022670"/>
    </source>
</evidence>
<dbReference type="CDD" id="cd03145">
    <property type="entry name" value="GAT1_cyanophycinase"/>
    <property type="match status" value="1"/>
</dbReference>
<comment type="caution">
    <text evidence="6">The sequence shown here is derived from an EMBL/GenBank/DDBJ whole genome shotgun (WGS) entry which is preliminary data.</text>
</comment>
<keyword evidence="3" id="KW-0378">Hydrolase</keyword>
<proteinExistence type="inferred from homology"/>
<evidence type="ECO:0000256" key="4">
    <source>
        <dbReference type="ARBA" id="ARBA00022825"/>
    </source>
</evidence>
<evidence type="ECO:0000313" key="6">
    <source>
        <dbReference type="EMBL" id="GLY86941.1"/>
    </source>
</evidence>
<protein>
    <recommendedName>
        <fullName evidence="8">Cyanophycinase</fullName>
    </recommendedName>
</protein>
<organism evidence="6 7">
    <name type="scientific">Actinoallomurus iriomotensis</name>
    <dbReference type="NCBI Taxonomy" id="478107"/>
    <lineage>
        <taxon>Bacteria</taxon>
        <taxon>Bacillati</taxon>
        <taxon>Actinomycetota</taxon>
        <taxon>Actinomycetes</taxon>
        <taxon>Streptosporangiales</taxon>
        <taxon>Thermomonosporaceae</taxon>
        <taxon>Actinoallomurus</taxon>
    </lineage>
</organism>
<feature type="signal peptide" evidence="5">
    <location>
        <begin position="1"/>
        <end position="23"/>
    </location>
</feature>
<evidence type="ECO:0000256" key="3">
    <source>
        <dbReference type="ARBA" id="ARBA00022801"/>
    </source>
</evidence>
<dbReference type="EMBL" id="BSTK01000007">
    <property type="protein sequence ID" value="GLY86941.1"/>
    <property type="molecule type" value="Genomic_DNA"/>
</dbReference>
<reference evidence="6" key="1">
    <citation type="submission" date="2023-03" db="EMBL/GenBank/DDBJ databases">
        <title>Actinoallomurus iriomotensis NBRC 103684.</title>
        <authorList>
            <person name="Ichikawa N."/>
            <person name="Sato H."/>
            <person name="Tonouchi N."/>
        </authorList>
    </citation>
    <scope>NUCLEOTIDE SEQUENCE</scope>
    <source>
        <strain evidence="6">NBRC 103684</strain>
    </source>
</reference>
<name>A0A9W6S496_9ACTN</name>